<dbReference type="PANTHER" id="PTHR23301:SF0">
    <property type="entry name" value="CHITIN-BINDING TYPE-2 DOMAIN-CONTAINING PROTEIN-RELATED"/>
    <property type="match status" value="1"/>
</dbReference>
<accession>A0A2H1VZU1</accession>
<dbReference type="AlphaFoldDB" id="A0A2H1VZU1"/>
<dbReference type="Pfam" id="PF01607">
    <property type="entry name" value="CBM_14"/>
    <property type="match status" value="2"/>
</dbReference>
<dbReference type="PANTHER" id="PTHR23301">
    <property type="entry name" value="CHITIN BINDING PERITROPHIN-A"/>
    <property type="match status" value="1"/>
</dbReference>
<dbReference type="Gene3D" id="2.170.140.10">
    <property type="entry name" value="Chitin binding domain"/>
    <property type="match status" value="1"/>
</dbReference>
<dbReference type="InterPro" id="IPR002557">
    <property type="entry name" value="Chitin-bd_dom"/>
</dbReference>
<dbReference type="GO" id="GO:0005576">
    <property type="term" value="C:extracellular region"/>
    <property type="evidence" value="ECO:0007669"/>
    <property type="project" value="InterPro"/>
</dbReference>
<evidence type="ECO:0000256" key="1">
    <source>
        <dbReference type="ARBA" id="ARBA00022669"/>
    </source>
</evidence>
<keyword evidence="3" id="KW-0677">Repeat</keyword>
<dbReference type="InterPro" id="IPR051940">
    <property type="entry name" value="Chitin_bind-dev_reg"/>
</dbReference>
<gene>
    <name evidence="8" type="ORF">SFRICE_029873</name>
</gene>
<evidence type="ECO:0000256" key="5">
    <source>
        <dbReference type="ARBA" id="ARBA00023180"/>
    </source>
</evidence>
<evidence type="ECO:0000313" key="8">
    <source>
        <dbReference type="EMBL" id="SOQ46365.1"/>
    </source>
</evidence>
<dbReference type="SUPFAM" id="SSF57625">
    <property type="entry name" value="Invertebrate chitin-binding proteins"/>
    <property type="match status" value="2"/>
</dbReference>
<evidence type="ECO:0000256" key="3">
    <source>
        <dbReference type="ARBA" id="ARBA00022737"/>
    </source>
</evidence>
<organism evidence="8">
    <name type="scientific">Spodoptera frugiperda</name>
    <name type="common">Fall armyworm</name>
    <dbReference type="NCBI Taxonomy" id="7108"/>
    <lineage>
        <taxon>Eukaryota</taxon>
        <taxon>Metazoa</taxon>
        <taxon>Ecdysozoa</taxon>
        <taxon>Arthropoda</taxon>
        <taxon>Hexapoda</taxon>
        <taxon>Insecta</taxon>
        <taxon>Pterygota</taxon>
        <taxon>Neoptera</taxon>
        <taxon>Endopterygota</taxon>
        <taxon>Lepidoptera</taxon>
        <taxon>Glossata</taxon>
        <taxon>Ditrysia</taxon>
        <taxon>Noctuoidea</taxon>
        <taxon>Noctuidae</taxon>
        <taxon>Amphipyrinae</taxon>
        <taxon>Spodoptera</taxon>
    </lineage>
</organism>
<dbReference type="PROSITE" id="PS50940">
    <property type="entry name" value="CHIT_BIND_II"/>
    <property type="match status" value="1"/>
</dbReference>
<keyword evidence="2 6" id="KW-0732">Signal</keyword>
<evidence type="ECO:0000256" key="6">
    <source>
        <dbReference type="SAM" id="SignalP"/>
    </source>
</evidence>
<dbReference type="SMART" id="SM00494">
    <property type="entry name" value="ChtBD2"/>
    <property type="match status" value="2"/>
</dbReference>
<keyword evidence="1" id="KW-0147">Chitin-binding</keyword>
<dbReference type="EMBL" id="ODYU01005475">
    <property type="protein sequence ID" value="SOQ46365.1"/>
    <property type="molecule type" value="Genomic_DNA"/>
</dbReference>
<reference evidence="8" key="1">
    <citation type="submission" date="2016-07" db="EMBL/GenBank/DDBJ databases">
        <authorList>
            <person name="Bretaudeau A."/>
        </authorList>
    </citation>
    <scope>NUCLEOTIDE SEQUENCE</scope>
    <source>
        <strain evidence="8">Rice</strain>
        <tissue evidence="8">Whole body</tissue>
    </source>
</reference>
<name>A0A2H1VZU1_SPOFR</name>
<feature type="signal peptide" evidence="6">
    <location>
        <begin position="1"/>
        <end position="16"/>
    </location>
</feature>
<feature type="chain" id="PRO_5013641783" evidence="6">
    <location>
        <begin position="17"/>
        <end position="134"/>
    </location>
</feature>
<evidence type="ECO:0000259" key="7">
    <source>
        <dbReference type="PROSITE" id="PS50940"/>
    </source>
</evidence>
<proteinExistence type="predicted"/>
<sequence>MKVLLFFMLCVALVYAKSASLCPETTDGGVTMIPHEFCNQFYVCSLNGHRFEMTCPAVLLFFMLCVALVYAKSASLCPADGGHMLIAHEFCNRFYLCNSGHRFELSCPDGLMFDPEHQMCTWADMTSCDGRIVP</sequence>
<evidence type="ECO:0000256" key="2">
    <source>
        <dbReference type="ARBA" id="ARBA00022729"/>
    </source>
</evidence>
<evidence type="ECO:0000256" key="4">
    <source>
        <dbReference type="ARBA" id="ARBA00023157"/>
    </source>
</evidence>
<feature type="domain" description="Chitin-binding type-2" evidence="7">
    <location>
        <begin position="74"/>
        <end position="130"/>
    </location>
</feature>
<keyword evidence="4" id="KW-1015">Disulfide bond</keyword>
<dbReference type="InterPro" id="IPR036508">
    <property type="entry name" value="Chitin-bd_dom_sf"/>
</dbReference>
<keyword evidence="5" id="KW-0325">Glycoprotein</keyword>
<dbReference type="GO" id="GO:0008061">
    <property type="term" value="F:chitin binding"/>
    <property type="evidence" value="ECO:0007669"/>
    <property type="project" value="UniProtKB-KW"/>
</dbReference>
<protein>
    <submittedName>
        <fullName evidence="8">SFRICE_029873</fullName>
    </submittedName>
</protein>